<proteinExistence type="predicted"/>
<dbReference type="Proteomes" id="UP000257109">
    <property type="component" value="Unassembled WGS sequence"/>
</dbReference>
<feature type="non-terminal residue" evidence="2">
    <location>
        <position position="226"/>
    </location>
</feature>
<comment type="caution">
    <text evidence="2">The sequence shown here is derived from an EMBL/GenBank/DDBJ whole genome shotgun (WGS) entry which is preliminary data.</text>
</comment>
<evidence type="ECO:0000313" key="3">
    <source>
        <dbReference type="Proteomes" id="UP000257109"/>
    </source>
</evidence>
<dbReference type="OrthoDB" id="1752139at2759"/>
<name>A0A371G0K9_MUCPR</name>
<reference evidence="2" key="1">
    <citation type="submission" date="2018-05" db="EMBL/GenBank/DDBJ databases">
        <title>Draft genome of Mucuna pruriens seed.</title>
        <authorList>
            <person name="Nnadi N.E."/>
            <person name="Vos R."/>
            <person name="Hasami M.H."/>
            <person name="Devisetty U.K."/>
            <person name="Aguiy J.C."/>
        </authorList>
    </citation>
    <scope>NUCLEOTIDE SEQUENCE [LARGE SCALE GENOMIC DNA]</scope>
    <source>
        <strain evidence="2">JCA_2017</strain>
    </source>
</reference>
<dbReference type="EMBL" id="QJKJ01007153">
    <property type="protein sequence ID" value="RDX84099.1"/>
    <property type="molecule type" value="Genomic_DNA"/>
</dbReference>
<feature type="non-terminal residue" evidence="2">
    <location>
        <position position="1"/>
    </location>
</feature>
<dbReference type="AlphaFoldDB" id="A0A371G0K9"/>
<keyword evidence="3" id="KW-1185">Reference proteome</keyword>
<protein>
    <recommendedName>
        <fullName evidence="4">Retrotransposon gag domain-containing protein</fullName>
    </recommendedName>
</protein>
<gene>
    <name evidence="2" type="ORF">CR513_34908</name>
</gene>
<organism evidence="2 3">
    <name type="scientific">Mucuna pruriens</name>
    <name type="common">Velvet bean</name>
    <name type="synonym">Dolichos pruriens</name>
    <dbReference type="NCBI Taxonomy" id="157652"/>
    <lineage>
        <taxon>Eukaryota</taxon>
        <taxon>Viridiplantae</taxon>
        <taxon>Streptophyta</taxon>
        <taxon>Embryophyta</taxon>
        <taxon>Tracheophyta</taxon>
        <taxon>Spermatophyta</taxon>
        <taxon>Magnoliopsida</taxon>
        <taxon>eudicotyledons</taxon>
        <taxon>Gunneridae</taxon>
        <taxon>Pentapetalae</taxon>
        <taxon>rosids</taxon>
        <taxon>fabids</taxon>
        <taxon>Fabales</taxon>
        <taxon>Fabaceae</taxon>
        <taxon>Papilionoideae</taxon>
        <taxon>50 kb inversion clade</taxon>
        <taxon>NPAAA clade</taxon>
        <taxon>indigoferoid/millettioid clade</taxon>
        <taxon>Phaseoleae</taxon>
        <taxon>Mucuna</taxon>
    </lineage>
</organism>
<accession>A0A371G0K9</accession>
<feature type="region of interest" description="Disordered" evidence="1">
    <location>
        <begin position="146"/>
        <end position="205"/>
    </location>
</feature>
<evidence type="ECO:0000256" key="1">
    <source>
        <dbReference type="SAM" id="MobiDB-lite"/>
    </source>
</evidence>
<evidence type="ECO:0000313" key="2">
    <source>
        <dbReference type="EMBL" id="RDX84099.1"/>
    </source>
</evidence>
<evidence type="ECO:0008006" key="4">
    <source>
        <dbReference type="Google" id="ProtNLM"/>
    </source>
</evidence>
<sequence>VKAIVEEPGGVASSLTVGTQAFWAQPFNKEINEIAIPPNFCEVLLVIPKDLARYGHALVGHLPSRSIRSFSDLATSFSSQFAANKTKHLEVADLFDIWQGKGESSKDFQKGLRARQFSDSLALRKPLSMEEIRTRSKSILKWRKTKPIGSRPKGNLATTRGRHHKAATKEKTSTHPNRKTTLSHSPRARQKGYPKEAKGRRMGANKQKWYEFNKAYGHSTEDCCTL</sequence>